<evidence type="ECO:0000313" key="10">
    <source>
        <dbReference type="EMBL" id="GAA4172329.1"/>
    </source>
</evidence>
<evidence type="ECO:0000256" key="1">
    <source>
        <dbReference type="ARBA" id="ARBA00004571"/>
    </source>
</evidence>
<keyword evidence="2 7" id="KW-0813">Transport</keyword>
<keyword evidence="8" id="KW-0732">Signal</keyword>
<evidence type="ECO:0000256" key="6">
    <source>
        <dbReference type="ARBA" id="ARBA00023237"/>
    </source>
</evidence>
<dbReference type="Pfam" id="PF07715">
    <property type="entry name" value="Plug"/>
    <property type="match status" value="1"/>
</dbReference>
<dbReference type="SUPFAM" id="SSF56935">
    <property type="entry name" value="Porins"/>
    <property type="match status" value="1"/>
</dbReference>
<keyword evidence="10" id="KW-0675">Receptor</keyword>
<comment type="subcellular location">
    <subcellularLocation>
        <location evidence="1 7">Cell outer membrane</location>
        <topology evidence="1 7">Multi-pass membrane protein</topology>
    </subcellularLocation>
</comment>
<evidence type="ECO:0000313" key="11">
    <source>
        <dbReference type="Proteomes" id="UP001500167"/>
    </source>
</evidence>
<feature type="signal peptide" evidence="8">
    <location>
        <begin position="1"/>
        <end position="27"/>
    </location>
</feature>
<dbReference type="EMBL" id="BAAAZK010000002">
    <property type="protein sequence ID" value="GAA4172329.1"/>
    <property type="molecule type" value="Genomic_DNA"/>
</dbReference>
<evidence type="ECO:0000259" key="9">
    <source>
        <dbReference type="Pfam" id="PF07715"/>
    </source>
</evidence>
<evidence type="ECO:0000256" key="3">
    <source>
        <dbReference type="ARBA" id="ARBA00022452"/>
    </source>
</evidence>
<keyword evidence="11" id="KW-1185">Reference proteome</keyword>
<feature type="domain" description="TonB-dependent receptor plug" evidence="9">
    <location>
        <begin position="233"/>
        <end position="338"/>
    </location>
</feature>
<sequence>MKNKWIRQLAWAGIGLSSFSLINSASASEIYWNTNAAELSFEQQRIDKIVLRSLRVPEILQIVSKQEKIYFAYADVLIEKLAIGEIDPLTVKLSSLPKILARANLRMVKISDKQYVIEKFEQSTSNTVERTPLSKKNFTNQQYINGTVTDTDGKPLTGVTVKVLKGTTAVRTDIEGKFNIEAAIGSTLQFNLLGYQAVSREINSDAPMMVQLITAITNLDEVIVVGYGTQKKADLTGSVGIVDVGKSLKSRPVTNVQELLAGTIPGVNVSKGSGAVGSGASINIRGTSTIGGSSGALVLIDGVPGNINTLNPNDIESVSILKDASSASIYGSRAANGVILVTTKSGQAFDKLSIEVNTGIGIQSPQQHIDFVGSEDFMKLWDQALVNDGKAALYGEKGLQDLHDGKYANVKWYEEIYKKNRIINNNYLSLSGNNERVKYRFSASHDFQNGTLPNNKYNRIILKPDMTFHISEKIDARANIQYTETYIDAPQGGTEIWQTQAMRVAPIYSVQNQLGQYGPGSSMVNNPIAGVYQSGFNRQKYKELLGIFELTYKPIEDLELKGNFSRYTFDNWSKNRVLSYNLYDDAGNVVSVQNRVTNLTDGASNNYRNMLQFTGTYKKDFGDHHFKLLGGYSQEYFNTSGFTAFRDNLPFPNIDVLNSGAQTNMISTGDANDVAIQSYFSRLNYDYKGKYLFQANVRADGSSRFAAGNRWGVFPSFSAGWNIHQEDFFHADFLSTLKLRGSWGILGDAEKVGYYATATVLTYDPAMYGFNGVVVPGAWNNVSINPNISWEESKQTNLAVDLGLFNKVNITAEYFINNRDNILYAPPVPTEFGLAGPLANLLSLRSQGMEFQVGYNDRKNDWYWSVDANASFSKNKVKNLAGTGPWIGSQTFTNVGYTYNLPYGYQAEGLFQSETEIANSASQGANIFPGNIKYKDQDGNGVINGDDRVILRDKPVIRYGLNLGLGWKNLDISVNMYGALQNTRYISGYEGWAFFLTQNARPMHLDNWTPENPNASYPRLSLQYTSNDTQYSDYWLRKANYLKIQNAQIGYTFPANLLSSLKIASLRAFVSAQNLATITDYKGFDPEGSYYPISRTFSFGVNLKF</sequence>
<evidence type="ECO:0000256" key="7">
    <source>
        <dbReference type="PROSITE-ProRule" id="PRU01360"/>
    </source>
</evidence>
<dbReference type="NCBIfam" id="TIGR04057">
    <property type="entry name" value="SusC_RagA_signa"/>
    <property type="match status" value="1"/>
</dbReference>
<dbReference type="InterPro" id="IPR036942">
    <property type="entry name" value="Beta-barrel_TonB_sf"/>
</dbReference>
<dbReference type="Gene3D" id="2.60.40.1120">
    <property type="entry name" value="Carboxypeptidase-like, regulatory domain"/>
    <property type="match status" value="1"/>
</dbReference>
<proteinExistence type="inferred from homology"/>
<keyword evidence="3 7" id="KW-1134">Transmembrane beta strand</keyword>
<keyword evidence="5 7" id="KW-0472">Membrane</keyword>
<evidence type="ECO:0000256" key="2">
    <source>
        <dbReference type="ARBA" id="ARBA00022448"/>
    </source>
</evidence>
<evidence type="ECO:0000256" key="8">
    <source>
        <dbReference type="SAM" id="SignalP"/>
    </source>
</evidence>
<keyword evidence="4 7" id="KW-0812">Transmembrane</keyword>
<dbReference type="InterPro" id="IPR023997">
    <property type="entry name" value="TonB-dep_OMP_SusC/RagA_CS"/>
</dbReference>
<dbReference type="SUPFAM" id="SSF49464">
    <property type="entry name" value="Carboxypeptidase regulatory domain-like"/>
    <property type="match status" value="1"/>
</dbReference>
<evidence type="ECO:0000256" key="4">
    <source>
        <dbReference type="ARBA" id="ARBA00022692"/>
    </source>
</evidence>
<comment type="similarity">
    <text evidence="7">Belongs to the TonB-dependent receptor family.</text>
</comment>
<dbReference type="PROSITE" id="PS52016">
    <property type="entry name" value="TONB_DEPENDENT_REC_3"/>
    <property type="match status" value="1"/>
</dbReference>
<gene>
    <name evidence="10" type="ORF">GCM10022218_13760</name>
</gene>
<dbReference type="InterPro" id="IPR037066">
    <property type="entry name" value="Plug_dom_sf"/>
</dbReference>
<dbReference type="InterPro" id="IPR023996">
    <property type="entry name" value="TonB-dep_OMP_SusC/RagA"/>
</dbReference>
<feature type="chain" id="PRO_5047436753" evidence="8">
    <location>
        <begin position="28"/>
        <end position="1105"/>
    </location>
</feature>
<accession>A0ABP7ZWS4</accession>
<protein>
    <submittedName>
        <fullName evidence="10">TonB-dependent receptor</fullName>
    </submittedName>
</protein>
<keyword evidence="6 7" id="KW-0998">Cell outer membrane</keyword>
<organism evidence="10 11">
    <name type="scientific">Sphingobacterium ginsenosidimutans</name>
    <dbReference type="NCBI Taxonomy" id="687845"/>
    <lineage>
        <taxon>Bacteria</taxon>
        <taxon>Pseudomonadati</taxon>
        <taxon>Bacteroidota</taxon>
        <taxon>Sphingobacteriia</taxon>
        <taxon>Sphingobacteriales</taxon>
        <taxon>Sphingobacteriaceae</taxon>
        <taxon>Sphingobacterium</taxon>
    </lineage>
</organism>
<dbReference type="Pfam" id="PF13715">
    <property type="entry name" value="CarbopepD_reg_2"/>
    <property type="match status" value="1"/>
</dbReference>
<comment type="caution">
    <text evidence="10">The sequence shown here is derived from an EMBL/GenBank/DDBJ whole genome shotgun (WGS) entry which is preliminary data.</text>
</comment>
<evidence type="ECO:0000256" key="5">
    <source>
        <dbReference type="ARBA" id="ARBA00023136"/>
    </source>
</evidence>
<dbReference type="InterPro" id="IPR012910">
    <property type="entry name" value="Plug_dom"/>
</dbReference>
<dbReference type="Gene3D" id="2.40.170.20">
    <property type="entry name" value="TonB-dependent receptor, beta-barrel domain"/>
    <property type="match status" value="1"/>
</dbReference>
<dbReference type="NCBIfam" id="TIGR04056">
    <property type="entry name" value="OMP_RagA_SusC"/>
    <property type="match status" value="1"/>
</dbReference>
<name>A0ABP7ZWS4_9SPHI</name>
<dbReference type="Gene3D" id="2.170.130.10">
    <property type="entry name" value="TonB-dependent receptor, plug domain"/>
    <property type="match status" value="1"/>
</dbReference>
<reference evidence="11" key="1">
    <citation type="journal article" date="2019" name="Int. J. Syst. Evol. Microbiol.">
        <title>The Global Catalogue of Microorganisms (GCM) 10K type strain sequencing project: providing services to taxonomists for standard genome sequencing and annotation.</title>
        <authorList>
            <consortium name="The Broad Institute Genomics Platform"/>
            <consortium name="The Broad Institute Genome Sequencing Center for Infectious Disease"/>
            <person name="Wu L."/>
            <person name="Ma J."/>
        </authorList>
    </citation>
    <scope>NUCLEOTIDE SEQUENCE [LARGE SCALE GENOMIC DNA]</scope>
    <source>
        <strain evidence="11">JCM 16722</strain>
    </source>
</reference>
<dbReference type="InterPro" id="IPR039426">
    <property type="entry name" value="TonB-dep_rcpt-like"/>
</dbReference>
<dbReference type="Proteomes" id="UP001500167">
    <property type="component" value="Unassembled WGS sequence"/>
</dbReference>
<dbReference type="RefSeq" id="WP_346085126.1">
    <property type="nucleotide sequence ID" value="NZ_BAAAZK010000002.1"/>
</dbReference>
<dbReference type="InterPro" id="IPR008969">
    <property type="entry name" value="CarboxyPept-like_regulatory"/>
</dbReference>